<dbReference type="RefSeq" id="WP_078933882.1">
    <property type="nucleotide sequence ID" value="NZ_FUWG01000016.1"/>
</dbReference>
<dbReference type="Gene3D" id="3.30.1460.30">
    <property type="entry name" value="YgaC/TfoX-N like chaperone"/>
    <property type="match status" value="1"/>
</dbReference>
<sequence length="108" mass="12276">MATSKEYIDFILDQLSSLEGITFRKMMGEYIIYLNEKIAAYVCDHRLLVKITPTAQKMLPGAPPAEPPYAGAKDMILVENVDDREFLANLFTALEPEMTLPKKKKPRK</sequence>
<evidence type="ECO:0000259" key="1">
    <source>
        <dbReference type="Pfam" id="PF04993"/>
    </source>
</evidence>
<reference evidence="2 3" key="1">
    <citation type="submission" date="2017-02" db="EMBL/GenBank/DDBJ databases">
        <authorList>
            <person name="Peterson S.W."/>
        </authorList>
    </citation>
    <scope>NUCLEOTIDE SEQUENCE [LARGE SCALE GENOMIC DNA]</scope>
    <source>
        <strain evidence="2 3">ATCC BAA-908</strain>
    </source>
</reference>
<accession>A0A1T4MIA0</accession>
<evidence type="ECO:0000313" key="2">
    <source>
        <dbReference type="EMBL" id="SJZ66591.1"/>
    </source>
</evidence>
<dbReference type="OrthoDB" id="9803291at2"/>
<feature type="domain" description="TfoX N-terminal" evidence="1">
    <location>
        <begin position="13"/>
        <end position="65"/>
    </location>
</feature>
<protein>
    <submittedName>
        <fullName evidence="2">TfoX N-terminal domain-containing protein</fullName>
    </submittedName>
</protein>
<dbReference type="Pfam" id="PF04993">
    <property type="entry name" value="TfoX_N"/>
    <property type="match status" value="1"/>
</dbReference>
<organism evidence="2 3">
    <name type="scientific">Treponema porcinum</name>
    <dbReference type="NCBI Taxonomy" id="261392"/>
    <lineage>
        <taxon>Bacteria</taxon>
        <taxon>Pseudomonadati</taxon>
        <taxon>Spirochaetota</taxon>
        <taxon>Spirochaetia</taxon>
        <taxon>Spirochaetales</taxon>
        <taxon>Treponemataceae</taxon>
        <taxon>Treponema</taxon>
    </lineage>
</organism>
<dbReference type="InterPro" id="IPR007076">
    <property type="entry name" value="TfoX_N"/>
</dbReference>
<gene>
    <name evidence="2" type="ORF">SAMN02745149_01987</name>
</gene>
<dbReference type="SUPFAM" id="SSF159894">
    <property type="entry name" value="YgaC/TfoX-N like"/>
    <property type="match status" value="1"/>
</dbReference>
<dbReference type="STRING" id="261392.SAMN02745149_01987"/>
<proteinExistence type="predicted"/>
<dbReference type="GeneID" id="78317261"/>
<evidence type="ECO:0000313" key="3">
    <source>
        <dbReference type="Proteomes" id="UP000190423"/>
    </source>
</evidence>
<keyword evidence="3" id="KW-1185">Reference proteome</keyword>
<dbReference type="AlphaFoldDB" id="A0A1T4MIA0"/>
<dbReference type="EMBL" id="FUWG01000016">
    <property type="protein sequence ID" value="SJZ66591.1"/>
    <property type="molecule type" value="Genomic_DNA"/>
</dbReference>
<name>A0A1T4MIA0_TREPO</name>
<dbReference type="Proteomes" id="UP000190423">
    <property type="component" value="Unassembled WGS sequence"/>
</dbReference>